<dbReference type="Proteomes" id="UP001596494">
    <property type="component" value="Unassembled WGS sequence"/>
</dbReference>
<accession>A0ABW2K437</accession>
<gene>
    <name evidence="1" type="ORF">ACFQMN_08305</name>
</gene>
<dbReference type="EMBL" id="JBHTBY010000006">
    <property type="protein sequence ID" value="MFC7320883.1"/>
    <property type="molecule type" value="Genomic_DNA"/>
</dbReference>
<organism evidence="1 2">
    <name type="scientific">Halobacillus campisalis</name>
    <dbReference type="NCBI Taxonomy" id="435909"/>
    <lineage>
        <taxon>Bacteria</taxon>
        <taxon>Bacillati</taxon>
        <taxon>Bacillota</taxon>
        <taxon>Bacilli</taxon>
        <taxon>Bacillales</taxon>
        <taxon>Bacillaceae</taxon>
        <taxon>Halobacillus</taxon>
    </lineage>
</organism>
<comment type="caution">
    <text evidence="1">The sequence shown here is derived from an EMBL/GenBank/DDBJ whole genome shotgun (WGS) entry which is preliminary data.</text>
</comment>
<reference evidence="2" key="1">
    <citation type="journal article" date="2019" name="Int. J. Syst. Evol. Microbiol.">
        <title>The Global Catalogue of Microorganisms (GCM) 10K type strain sequencing project: providing services to taxonomists for standard genome sequencing and annotation.</title>
        <authorList>
            <consortium name="The Broad Institute Genomics Platform"/>
            <consortium name="The Broad Institute Genome Sequencing Center for Infectious Disease"/>
            <person name="Wu L."/>
            <person name="Ma J."/>
        </authorList>
    </citation>
    <scope>NUCLEOTIDE SEQUENCE [LARGE SCALE GENOMIC DNA]</scope>
    <source>
        <strain evidence="2">CCUG 73951</strain>
    </source>
</reference>
<protein>
    <submittedName>
        <fullName evidence="1">Uncharacterized protein</fullName>
    </submittedName>
</protein>
<name>A0ABW2K437_9BACI</name>
<dbReference type="RefSeq" id="WP_289214460.1">
    <property type="nucleotide sequence ID" value="NZ_JAPVRC010000001.1"/>
</dbReference>
<evidence type="ECO:0000313" key="2">
    <source>
        <dbReference type="Proteomes" id="UP001596494"/>
    </source>
</evidence>
<evidence type="ECO:0000313" key="1">
    <source>
        <dbReference type="EMBL" id="MFC7320883.1"/>
    </source>
</evidence>
<proteinExistence type="predicted"/>
<keyword evidence="2" id="KW-1185">Reference proteome</keyword>
<sequence length="60" mass="7018">MKKSIIVFMSLLPVVGLGYGYRYRLFRLLSSIPLARKIAVRSVMRVPFIRKKFLGQMFHS</sequence>